<feature type="transmembrane region" description="Helical" evidence="1">
    <location>
        <begin position="6"/>
        <end position="25"/>
    </location>
</feature>
<proteinExistence type="predicted"/>
<accession>N2B845</accession>
<keyword evidence="1" id="KW-1133">Transmembrane helix</keyword>
<comment type="caution">
    <text evidence="3">The sequence shown here is derived from an EMBL/GenBank/DDBJ whole genome shotgun (WGS) entry which is preliminary data.</text>
</comment>
<dbReference type="HOGENOM" id="CLU_1352923_0_0_9"/>
<dbReference type="Pfam" id="PF20712">
    <property type="entry name" value="CyanoTRADDas_TM"/>
    <property type="match status" value="1"/>
</dbReference>
<name>N2B845_9FIRM</name>
<dbReference type="STRING" id="1235802.C823_01059"/>
<evidence type="ECO:0000256" key="1">
    <source>
        <dbReference type="SAM" id="Phobius"/>
    </source>
</evidence>
<feature type="transmembrane region" description="Helical" evidence="1">
    <location>
        <begin position="113"/>
        <end position="134"/>
    </location>
</feature>
<dbReference type="InterPro" id="IPR048567">
    <property type="entry name" value="CyanoTRADDas_TM"/>
</dbReference>
<reference evidence="3 4" key="1">
    <citation type="journal article" date="2014" name="Genome Announc.">
        <title>Draft genome sequences of the altered schaedler flora, a defined bacterial community from gnotobiotic mice.</title>
        <authorList>
            <person name="Wannemuehler M.J."/>
            <person name="Overstreet A.M."/>
            <person name="Ward D.V."/>
            <person name="Phillips G.J."/>
        </authorList>
    </citation>
    <scope>NUCLEOTIDE SEQUENCE [LARGE SCALE GENOMIC DNA]</scope>
    <source>
        <strain evidence="3 4">ASF492</strain>
    </source>
</reference>
<keyword evidence="1" id="KW-0812">Transmembrane</keyword>
<gene>
    <name evidence="3" type="ORF">C823_01059</name>
</gene>
<dbReference type="PATRIC" id="fig|1235802.3.peg.1139"/>
<sequence>MIFEILNIFTGIMTSVGASLTLIIFKTIFDKKQNQQEAKEIQEDADKIIGDAFKSDDVIDLMLKNVRELREYYIISKRQATNAFSASLIVCFLGFIVYVAGIAVFVFSGEDTLLLTTISGTIVEVISGLFFGLYRHAIKQLNIYHQRLGTTEKYLTAIRLVDKMGQNQHDTMYRHIIECILIDNRMQLEKVPEEKKDKDGNN</sequence>
<dbReference type="Proteomes" id="UP000012589">
    <property type="component" value="Unassembled WGS sequence"/>
</dbReference>
<evidence type="ECO:0000259" key="2">
    <source>
        <dbReference type="Pfam" id="PF20712"/>
    </source>
</evidence>
<protein>
    <recommendedName>
        <fullName evidence="2">Cyanobacterial TRADD-N associated 2 transmembrane domain-containing protein</fullName>
    </recommendedName>
</protein>
<evidence type="ECO:0000313" key="3">
    <source>
        <dbReference type="EMBL" id="EMZ34678.1"/>
    </source>
</evidence>
<dbReference type="EMBL" id="AQFT01000033">
    <property type="protein sequence ID" value="EMZ34678.1"/>
    <property type="molecule type" value="Genomic_DNA"/>
</dbReference>
<feature type="transmembrane region" description="Helical" evidence="1">
    <location>
        <begin position="83"/>
        <end position="107"/>
    </location>
</feature>
<keyword evidence="4" id="KW-1185">Reference proteome</keyword>
<feature type="domain" description="Cyanobacterial TRADD-N associated 2 transmembrane" evidence="2">
    <location>
        <begin position="76"/>
        <end position="141"/>
    </location>
</feature>
<keyword evidence="1" id="KW-0472">Membrane</keyword>
<dbReference type="AlphaFoldDB" id="N2B845"/>
<evidence type="ECO:0000313" key="4">
    <source>
        <dbReference type="Proteomes" id="UP000012589"/>
    </source>
</evidence>
<dbReference type="OrthoDB" id="1864065at2"/>
<organism evidence="3 4">
    <name type="scientific">Eubacterium plexicaudatum ASF492</name>
    <dbReference type="NCBI Taxonomy" id="1235802"/>
    <lineage>
        <taxon>Bacteria</taxon>
        <taxon>Bacillati</taxon>
        <taxon>Bacillota</taxon>
        <taxon>Clostridia</taxon>
        <taxon>Eubacteriales</taxon>
        <taxon>Eubacteriaceae</taxon>
        <taxon>Eubacterium</taxon>
    </lineage>
</organism>